<evidence type="ECO:0000256" key="4">
    <source>
        <dbReference type="ARBA" id="ARBA00022679"/>
    </source>
</evidence>
<dbReference type="Proteomes" id="UP001165561">
    <property type="component" value="Unassembled WGS sequence"/>
</dbReference>
<dbReference type="InterPro" id="IPR029044">
    <property type="entry name" value="Nucleotide-diphossugar_trans"/>
</dbReference>
<gene>
    <name evidence="6" type="ORF">PU560_14700</name>
</gene>
<evidence type="ECO:0000313" key="6">
    <source>
        <dbReference type="EMBL" id="MDD9207705.1"/>
    </source>
</evidence>
<keyword evidence="7" id="KW-1185">Reference proteome</keyword>
<dbReference type="EC" id="2.4.-.-" evidence="6"/>
<dbReference type="Gene3D" id="3.90.550.10">
    <property type="entry name" value="Spore Coat Polysaccharide Biosynthesis Protein SpsA, Chain A"/>
    <property type="match status" value="1"/>
</dbReference>
<evidence type="ECO:0000256" key="1">
    <source>
        <dbReference type="ARBA" id="ARBA00004776"/>
    </source>
</evidence>
<proteinExistence type="inferred from homology"/>
<evidence type="ECO:0000256" key="3">
    <source>
        <dbReference type="ARBA" id="ARBA00022676"/>
    </source>
</evidence>
<evidence type="ECO:0000313" key="7">
    <source>
        <dbReference type="Proteomes" id="UP001165561"/>
    </source>
</evidence>
<accession>A0ABT5U058</accession>
<protein>
    <submittedName>
        <fullName evidence="6">Glycosyltransferase</fullName>
        <ecNumber evidence="6">2.4.-.-</ecNumber>
    </submittedName>
</protein>
<comment type="pathway">
    <text evidence="1">Cell wall biogenesis; cell wall polysaccharide biosynthesis.</text>
</comment>
<evidence type="ECO:0000256" key="2">
    <source>
        <dbReference type="ARBA" id="ARBA00006739"/>
    </source>
</evidence>
<dbReference type="SUPFAM" id="SSF53448">
    <property type="entry name" value="Nucleotide-diphospho-sugar transferases"/>
    <property type="match status" value="1"/>
</dbReference>
<dbReference type="PANTHER" id="PTHR43179">
    <property type="entry name" value="RHAMNOSYLTRANSFERASE WBBL"/>
    <property type="match status" value="1"/>
</dbReference>
<keyword evidence="4 6" id="KW-0808">Transferase</keyword>
<organism evidence="6 7">
    <name type="scientific">Georgenia halotolerans</name>
    <dbReference type="NCBI Taxonomy" id="3028317"/>
    <lineage>
        <taxon>Bacteria</taxon>
        <taxon>Bacillati</taxon>
        <taxon>Actinomycetota</taxon>
        <taxon>Actinomycetes</taxon>
        <taxon>Micrococcales</taxon>
        <taxon>Bogoriellaceae</taxon>
        <taxon>Georgenia</taxon>
    </lineage>
</organism>
<reference evidence="6" key="1">
    <citation type="submission" date="2023-02" db="EMBL/GenBank/DDBJ databases">
        <title>Georgenia sp.10Sc9-8, isolated from a soil sample collected from the Taklamakan desert.</title>
        <authorList>
            <person name="Liu S."/>
        </authorList>
    </citation>
    <scope>NUCLEOTIDE SEQUENCE</scope>
    <source>
        <strain evidence="6">10Sc9-8</strain>
    </source>
</reference>
<dbReference type="PANTHER" id="PTHR43179:SF12">
    <property type="entry name" value="GALACTOFURANOSYLTRANSFERASE GLFT2"/>
    <property type="match status" value="1"/>
</dbReference>
<evidence type="ECO:0000259" key="5">
    <source>
        <dbReference type="Pfam" id="PF00535"/>
    </source>
</evidence>
<name>A0ABT5U058_9MICO</name>
<dbReference type="InterPro" id="IPR001173">
    <property type="entry name" value="Glyco_trans_2-like"/>
</dbReference>
<comment type="similarity">
    <text evidence="2">Belongs to the glycosyltransferase 2 family.</text>
</comment>
<comment type="caution">
    <text evidence="6">The sequence shown here is derived from an EMBL/GenBank/DDBJ whole genome shotgun (WGS) entry which is preliminary data.</text>
</comment>
<feature type="domain" description="Glycosyltransferase 2-like" evidence="5">
    <location>
        <begin position="7"/>
        <end position="134"/>
    </location>
</feature>
<dbReference type="EMBL" id="JARACI010001144">
    <property type="protein sequence ID" value="MDD9207705.1"/>
    <property type="molecule type" value="Genomic_DNA"/>
</dbReference>
<keyword evidence="3 6" id="KW-0328">Glycosyltransferase</keyword>
<dbReference type="GO" id="GO:0016757">
    <property type="term" value="F:glycosyltransferase activity"/>
    <property type="evidence" value="ECO:0007669"/>
    <property type="project" value="UniProtKB-KW"/>
</dbReference>
<sequence length="302" mass="33037">MSEHLVIAVLTYRRPDDLRELLPMLRRQARSREPAATVLVVDNDPAGGAESQAREMGVAYVQEPRPGIAAARNRALTEAADAQLLVFIDDDERPSPKWLQHLLATYHVSSPAAVVGPVVSRFAAEPSTWISEGKVFARRRLATGTEIEVAATNNLLLDMAQVRALHLRFDERFGLSGGSDTLFSVQLVNRGGRMVWCDEAVVTDVVPPHRATQHWVLQRAFRSGNGWSRVQLETACGRRDRLTRRAGLCARGTIRVGGGSAKMLVGALGRSVGLRARGARTLMRGAGMVTGAAGYVYSEYRR</sequence>
<dbReference type="Pfam" id="PF00535">
    <property type="entry name" value="Glycos_transf_2"/>
    <property type="match status" value="1"/>
</dbReference>